<evidence type="ECO:0000259" key="6">
    <source>
        <dbReference type="PROSITE" id="PS50835"/>
    </source>
</evidence>
<dbReference type="Proteomes" id="UP000694701">
    <property type="component" value="Unplaced"/>
</dbReference>
<dbReference type="SMART" id="SM00409">
    <property type="entry name" value="IG"/>
    <property type="match status" value="1"/>
</dbReference>
<proteinExistence type="predicted"/>
<dbReference type="GO" id="GO:0002250">
    <property type="term" value="P:adaptive immune response"/>
    <property type="evidence" value="ECO:0007669"/>
    <property type="project" value="UniProtKB-KW"/>
</dbReference>
<evidence type="ECO:0000256" key="1">
    <source>
        <dbReference type="ARBA" id="ARBA00022729"/>
    </source>
</evidence>
<dbReference type="InterPro" id="IPR036179">
    <property type="entry name" value="Ig-like_dom_sf"/>
</dbReference>
<keyword evidence="5" id="KW-1279">T cell receptor</keyword>
<keyword evidence="2" id="KW-1064">Adaptive immunity</keyword>
<dbReference type="InterPro" id="IPR013106">
    <property type="entry name" value="Ig_V-set"/>
</dbReference>
<dbReference type="PROSITE" id="PS50835">
    <property type="entry name" value="IG_LIKE"/>
    <property type="match status" value="1"/>
</dbReference>
<keyword evidence="3" id="KW-0675">Receptor</keyword>
<evidence type="ECO:0000256" key="5">
    <source>
        <dbReference type="ARBA" id="ARBA00043266"/>
    </source>
</evidence>
<dbReference type="Gene3D" id="2.60.40.10">
    <property type="entry name" value="Immunoglobulins"/>
    <property type="match status" value="1"/>
</dbReference>
<dbReference type="GO" id="GO:0042101">
    <property type="term" value="C:T cell receptor complex"/>
    <property type="evidence" value="ECO:0007669"/>
    <property type="project" value="UniProtKB-KW"/>
</dbReference>
<accession>A0A8C2FCI7</accession>
<evidence type="ECO:0000313" key="7">
    <source>
        <dbReference type="Ensembl" id="ENSCCRP00020053140.1"/>
    </source>
</evidence>
<dbReference type="InterPro" id="IPR013783">
    <property type="entry name" value="Ig-like_fold"/>
</dbReference>
<dbReference type="PANTHER" id="PTHR19367">
    <property type="entry name" value="T-CELL RECEPTOR ALPHA CHAIN V REGION"/>
    <property type="match status" value="1"/>
</dbReference>
<keyword evidence="5" id="KW-0391">Immunity</keyword>
<protein>
    <recommendedName>
        <fullName evidence="6">Ig-like domain-containing protein</fullName>
    </recommendedName>
</protein>
<sequence length="153" mass="17143">LVKTLQCLLQSSFKPTKTEEFAVEGSSVTLSCSYSSARSLFWYRQYPGSAPEFLVTLTYRATEAKKLSAKITKREQKHVDLIISPAAVSDSALYYCALRPTVTGNTSALYKNLVRARKNIDHTILNSRYDIHTTYSTVLQFACSSLFPSNIIQ</sequence>
<evidence type="ECO:0000256" key="4">
    <source>
        <dbReference type="ARBA" id="ARBA00023319"/>
    </source>
</evidence>
<dbReference type="Pfam" id="PF07686">
    <property type="entry name" value="V-set"/>
    <property type="match status" value="1"/>
</dbReference>
<dbReference type="PANTHER" id="PTHR19367:SF18">
    <property type="entry name" value="T CELL RECEPTOR ALPHA VARIABLE 16"/>
    <property type="match status" value="1"/>
</dbReference>
<dbReference type="AlphaFoldDB" id="A0A8C2FCI7"/>
<name>A0A8C2FCI7_CYPCA</name>
<evidence type="ECO:0000256" key="3">
    <source>
        <dbReference type="ARBA" id="ARBA00023170"/>
    </source>
</evidence>
<feature type="domain" description="Ig-like" evidence="6">
    <location>
        <begin position="15"/>
        <end position="107"/>
    </location>
</feature>
<keyword evidence="4" id="KW-0393">Immunoglobulin domain</keyword>
<reference evidence="7" key="1">
    <citation type="submission" date="2025-08" db="UniProtKB">
        <authorList>
            <consortium name="Ensembl"/>
        </authorList>
    </citation>
    <scope>IDENTIFICATION</scope>
</reference>
<organism evidence="7 8">
    <name type="scientific">Cyprinus carpio</name>
    <name type="common">Common carp</name>
    <dbReference type="NCBI Taxonomy" id="7962"/>
    <lineage>
        <taxon>Eukaryota</taxon>
        <taxon>Metazoa</taxon>
        <taxon>Chordata</taxon>
        <taxon>Craniata</taxon>
        <taxon>Vertebrata</taxon>
        <taxon>Euteleostomi</taxon>
        <taxon>Actinopterygii</taxon>
        <taxon>Neopterygii</taxon>
        <taxon>Teleostei</taxon>
        <taxon>Ostariophysi</taxon>
        <taxon>Cypriniformes</taxon>
        <taxon>Cyprinidae</taxon>
        <taxon>Cyprininae</taxon>
        <taxon>Cyprinus</taxon>
    </lineage>
</organism>
<keyword evidence="1" id="KW-0732">Signal</keyword>
<dbReference type="InterPro" id="IPR007110">
    <property type="entry name" value="Ig-like_dom"/>
</dbReference>
<evidence type="ECO:0000256" key="2">
    <source>
        <dbReference type="ARBA" id="ARBA00023130"/>
    </source>
</evidence>
<dbReference type="InterPro" id="IPR051287">
    <property type="entry name" value="TCR_variable_region"/>
</dbReference>
<dbReference type="SMART" id="SM00406">
    <property type="entry name" value="IGv"/>
    <property type="match status" value="1"/>
</dbReference>
<dbReference type="SUPFAM" id="SSF48726">
    <property type="entry name" value="Immunoglobulin"/>
    <property type="match status" value="1"/>
</dbReference>
<dbReference type="Ensembl" id="ENSCCRT00020057967.1">
    <property type="protein sequence ID" value="ENSCCRP00020053140.1"/>
    <property type="gene ID" value="ENSCCRG00020023773.1"/>
</dbReference>
<evidence type="ECO:0000313" key="8">
    <source>
        <dbReference type="Proteomes" id="UP000694701"/>
    </source>
</evidence>
<dbReference type="InterPro" id="IPR003599">
    <property type="entry name" value="Ig_sub"/>
</dbReference>